<protein>
    <submittedName>
        <fullName evidence="1">Uncharacterized protein</fullName>
    </submittedName>
</protein>
<gene>
    <name evidence="1" type="ORF">DVH02_11710</name>
</gene>
<reference evidence="1 2" key="1">
    <citation type="submission" date="2018-07" db="EMBL/GenBank/DDBJ databases">
        <title>Streptomyces species from bats.</title>
        <authorList>
            <person name="Dunlap C."/>
        </authorList>
    </citation>
    <scope>NUCLEOTIDE SEQUENCE [LARGE SCALE GENOMIC DNA]</scope>
    <source>
        <strain evidence="1 2">AC230</strain>
    </source>
</reference>
<dbReference type="AlphaFoldDB" id="A0A370BBF1"/>
<sequence length="67" mass="7426">MANWRTRTPQRPVIDTRTGRVGIRLSPCQQMVQLRSIADGVEWRAPASAVRLATPAEIKSALASRPE</sequence>
<organism evidence="1 2">
    <name type="scientific">Streptomyces corynorhini</name>
    <dbReference type="NCBI Taxonomy" id="2282652"/>
    <lineage>
        <taxon>Bacteria</taxon>
        <taxon>Bacillati</taxon>
        <taxon>Actinomycetota</taxon>
        <taxon>Actinomycetes</taxon>
        <taxon>Kitasatosporales</taxon>
        <taxon>Streptomycetaceae</taxon>
        <taxon>Streptomyces</taxon>
    </lineage>
</organism>
<dbReference type="Proteomes" id="UP000253741">
    <property type="component" value="Unassembled WGS sequence"/>
</dbReference>
<comment type="caution">
    <text evidence="1">The sequence shown here is derived from an EMBL/GenBank/DDBJ whole genome shotgun (WGS) entry which is preliminary data.</text>
</comment>
<accession>A0A370BBF1</accession>
<name>A0A370BBF1_9ACTN</name>
<dbReference type="EMBL" id="QQNA01000080">
    <property type="protein sequence ID" value="RDG37982.1"/>
    <property type="molecule type" value="Genomic_DNA"/>
</dbReference>
<keyword evidence="2" id="KW-1185">Reference proteome</keyword>
<evidence type="ECO:0000313" key="1">
    <source>
        <dbReference type="EMBL" id="RDG37982.1"/>
    </source>
</evidence>
<evidence type="ECO:0000313" key="2">
    <source>
        <dbReference type="Proteomes" id="UP000253741"/>
    </source>
</evidence>
<proteinExistence type="predicted"/>